<dbReference type="EMBL" id="AP017424">
    <property type="protein sequence ID" value="BAU83222.1"/>
    <property type="molecule type" value="Genomic_DNA"/>
</dbReference>
<dbReference type="AlphaFoldDB" id="A0A169NDP4"/>
<evidence type="ECO:0000256" key="1">
    <source>
        <dbReference type="SAM" id="MobiDB-lite"/>
    </source>
</evidence>
<dbReference type="KEGG" id="slau:SLA_2292"/>
<protein>
    <submittedName>
        <fullName evidence="2">ATP-dependent clp protease proteolytic subunit clpP</fullName>
    </submittedName>
</protein>
<organism evidence="2 3">
    <name type="scientific">Streptomyces laurentii</name>
    <dbReference type="NCBI Taxonomy" id="39478"/>
    <lineage>
        <taxon>Bacteria</taxon>
        <taxon>Bacillati</taxon>
        <taxon>Actinomycetota</taxon>
        <taxon>Actinomycetes</taxon>
        <taxon>Kitasatosporales</taxon>
        <taxon>Streptomycetaceae</taxon>
        <taxon>Streptomyces</taxon>
    </lineage>
</organism>
<evidence type="ECO:0000313" key="2">
    <source>
        <dbReference type="EMBL" id="BAU83222.1"/>
    </source>
</evidence>
<feature type="region of interest" description="Disordered" evidence="1">
    <location>
        <begin position="1"/>
        <end position="31"/>
    </location>
</feature>
<sequence length="134" mass="14341">MRAVVRDIGAAPAADQEVRAHGERHHAGRHGDDHARLALLRGGRRHAVVAAGALRGAVRGLLRRPVGVGLLRRRGLPVRVRLLRLAVRTGLGRLAVGAGLLRRNALGGLGRLRGVAVTRLRGLLRLPVRVRLAP</sequence>
<keyword evidence="3" id="KW-1185">Reference proteome</keyword>
<keyword evidence="2" id="KW-0378">Hydrolase</keyword>
<proteinExistence type="predicted"/>
<accession>A0A169NDP4</accession>
<name>A0A169NDP4_STRLU</name>
<gene>
    <name evidence="2" type="ORF">SLA_2292</name>
</gene>
<reference evidence="2 3" key="1">
    <citation type="journal article" date="2016" name="Genome Announc.">
        <title>Complete Genome Sequence of Thiostrepton-Producing Streptomyces laurentii ATCC 31255.</title>
        <authorList>
            <person name="Doi K."/>
            <person name="Fujino Y."/>
            <person name="Nagayoshi Y."/>
            <person name="Ohshima T."/>
            <person name="Ogata S."/>
        </authorList>
    </citation>
    <scope>NUCLEOTIDE SEQUENCE [LARGE SCALE GENOMIC DNA]</scope>
    <source>
        <strain evidence="2 3">ATCC 31255</strain>
    </source>
</reference>
<evidence type="ECO:0000313" key="3">
    <source>
        <dbReference type="Proteomes" id="UP000217676"/>
    </source>
</evidence>
<dbReference type="GO" id="GO:0008233">
    <property type="term" value="F:peptidase activity"/>
    <property type="evidence" value="ECO:0007669"/>
    <property type="project" value="UniProtKB-KW"/>
</dbReference>
<dbReference type="Proteomes" id="UP000217676">
    <property type="component" value="Chromosome"/>
</dbReference>
<dbReference type="GO" id="GO:0006508">
    <property type="term" value="P:proteolysis"/>
    <property type="evidence" value="ECO:0007669"/>
    <property type="project" value="UniProtKB-KW"/>
</dbReference>
<keyword evidence="2" id="KW-0645">Protease</keyword>